<dbReference type="RefSeq" id="WP_323245912.1">
    <property type="nucleotide sequence ID" value="NZ_JAYGHK010000090.1"/>
</dbReference>
<accession>A0ABU5UVP8</accession>
<dbReference type="PANTHER" id="PTHR40036">
    <property type="entry name" value="MACROCIN O-METHYLTRANSFERASE"/>
    <property type="match status" value="1"/>
</dbReference>
<evidence type="ECO:0000313" key="2">
    <source>
        <dbReference type="Proteomes" id="UP001303285"/>
    </source>
</evidence>
<gene>
    <name evidence="1" type="ORF">VB695_20040</name>
</gene>
<dbReference type="InterPro" id="IPR029063">
    <property type="entry name" value="SAM-dependent_MTases_sf"/>
</dbReference>
<dbReference type="Gene3D" id="3.40.50.150">
    <property type="entry name" value="Vaccinia Virus protein VP39"/>
    <property type="match status" value="1"/>
</dbReference>
<comment type="caution">
    <text evidence="1">The sequence shown here is derived from an EMBL/GenBank/DDBJ whole genome shotgun (WGS) entry which is preliminary data.</text>
</comment>
<keyword evidence="2" id="KW-1185">Reference proteome</keyword>
<dbReference type="EMBL" id="JAYGHK010000090">
    <property type="protein sequence ID" value="MEA5610331.1"/>
    <property type="molecule type" value="Genomic_DNA"/>
</dbReference>
<dbReference type="Proteomes" id="UP001303285">
    <property type="component" value="Unassembled WGS sequence"/>
</dbReference>
<dbReference type="GO" id="GO:0032259">
    <property type="term" value="P:methylation"/>
    <property type="evidence" value="ECO:0007669"/>
    <property type="project" value="UniProtKB-KW"/>
</dbReference>
<dbReference type="GO" id="GO:0008168">
    <property type="term" value="F:methyltransferase activity"/>
    <property type="evidence" value="ECO:0007669"/>
    <property type="project" value="UniProtKB-KW"/>
</dbReference>
<dbReference type="Pfam" id="PF05711">
    <property type="entry name" value="TylF"/>
    <property type="match status" value="1"/>
</dbReference>
<evidence type="ECO:0000313" key="1">
    <source>
        <dbReference type="EMBL" id="MEA5610331.1"/>
    </source>
</evidence>
<dbReference type="InterPro" id="IPR008884">
    <property type="entry name" value="TylF_MeTrfase"/>
</dbReference>
<dbReference type="EC" id="2.1.1.-" evidence="1"/>
<organism evidence="1 2">
    <name type="scientific">Nodularia spumigena UHCC 0060</name>
    <dbReference type="NCBI Taxonomy" id="3110300"/>
    <lineage>
        <taxon>Bacteria</taxon>
        <taxon>Bacillati</taxon>
        <taxon>Cyanobacteriota</taxon>
        <taxon>Cyanophyceae</taxon>
        <taxon>Nostocales</taxon>
        <taxon>Nodulariaceae</taxon>
        <taxon>Nodularia</taxon>
    </lineage>
</organism>
<name>A0ABU5UVP8_NODSP</name>
<proteinExistence type="predicted"/>
<reference evidence="1 2" key="1">
    <citation type="submission" date="2023-12" db="EMBL/GenBank/DDBJ databases">
        <title>Baltic Sea Cyanobacteria.</title>
        <authorList>
            <person name="Delbaje E."/>
            <person name="Fewer D.P."/>
            <person name="Shishido T.K."/>
        </authorList>
    </citation>
    <scope>NUCLEOTIDE SEQUENCE [LARGE SCALE GENOMIC DNA]</scope>
    <source>
        <strain evidence="1 2">UHCC 0060</strain>
    </source>
</reference>
<keyword evidence="1" id="KW-0489">Methyltransferase</keyword>
<protein>
    <submittedName>
        <fullName evidence="1">TylF/MycF/NovP-related O-methyltransferase</fullName>
        <ecNumber evidence="1">2.1.1.-</ecNumber>
    </submittedName>
</protein>
<dbReference type="PANTHER" id="PTHR40036:SF1">
    <property type="entry name" value="MACROCIN O-METHYLTRANSFERASE"/>
    <property type="match status" value="1"/>
</dbReference>
<keyword evidence="1" id="KW-0808">Transferase</keyword>
<sequence>MVLHASKDRIFLFLDKVIIMKIVSAIKMFKKLFSEDKFQREYAGFIIAEKLSKFLYPTLIFSEYARTWLNDQDFLEYYKKFSPDNLHSADRKFLLRSILSLVDYLEGDTAECGVFEGASSWLICDKFRSSSKIHHLFDSFEGLSEPSLVDGNYWSRGDLTTQETIVADNLSEYRGKFITYKGWIPERFNEVSNQGFCFVHVDVDLYEPTLESIRFFYPRLVKGGILLCDDYGFDTCPGATKAFDEYMHDKPEKIVHVPTGQGFIIKRD</sequence>